<feature type="transmembrane region" description="Helical" evidence="1">
    <location>
        <begin position="154"/>
        <end position="172"/>
    </location>
</feature>
<dbReference type="Gene3D" id="1.10.1760.20">
    <property type="match status" value="1"/>
</dbReference>
<protein>
    <submittedName>
        <fullName evidence="2">ECF transporter S component (Folate family)</fullName>
    </submittedName>
</protein>
<evidence type="ECO:0000256" key="1">
    <source>
        <dbReference type="SAM" id="Phobius"/>
    </source>
</evidence>
<dbReference type="Pfam" id="PF07155">
    <property type="entry name" value="ECF-ribofla_trS"/>
    <property type="match status" value="1"/>
</dbReference>
<dbReference type="EMBL" id="SOEG01000022">
    <property type="protein sequence ID" value="TDX49033.1"/>
    <property type="molecule type" value="Genomic_DNA"/>
</dbReference>
<feature type="transmembrane region" description="Helical" evidence="1">
    <location>
        <begin position="119"/>
        <end position="142"/>
    </location>
</feature>
<dbReference type="InterPro" id="IPR030949">
    <property type="entry name" value="ECF_S_folate_fam"/>
</dbReference>
<evidence type="ECO:0000313" key="2">
    <source>
        <dbReference type="EMBL" id="TDX49033.1"/>
    </source>
</evidence>
<keyword evidence="3" id="KW-1185">Reference proteome</keyword>
<dbReference type="InterPro" id="IPR009825">
    <property type="entry name" value="ECF_substrate-spec-like"/>
</dbReference>
<dbReference type="RefSeq" id="WP_134117678.1">
    <property type="nucleotide sequence ID" value="NZ_SOEG01000022.1"/>
</dbReference>
<keyword evidence="1" id="KW-0472">Membrane</keyword>
<dbReference type="NCBIfam" id="TIGR04518">
    <property type="entry name" value="ECF_S_folT_fam"/>
    <property type="match status" value="1"/>
</dbReference>
<reference evidence="2 3" key="1">
    <citation type="submission" date="2019-03" db="EMBL/GenBank/DDBJ databases">
        <title>Subsurface microbial communities from deep shales in Ohio and West Virginia, USA.</title>
        <authorList>
            <person name="Wrighton K."/>
        </authorList>
    </citation>
    <scope>NUCLEOTIDE SEQUENCE [LARGE SCALE GENOMIC DNA]</scope>
    <source>
        <strain evidence="2 3">MSL 6dP</strain>
    </source>
</reference>
<accession>A0A4R8GST0</accession>
<feature type="transmembrane region" description="Helical" evidence="1">
    <location>
        <begin position="50"/>
        <end position="74"/>
    </location>
</feature>
<dbReference type="STRING" id="926561.GCA_000379025_00661"/>
<dbReference type="Proteomes" id="UP000295832">
    <property type="component" value="Unassembled WGS sequence"/>
</dbReference>
<gene>
    <name evidence="2" type="ORF">C7959_12248</name>
</gene>
<name>A0A4R8GST0_9FIRM</name>
<keyword evidence="1" id="KW-0812">Transmembrane</keyword>
<proteinExistence type="predicted"/>
<comment type="caution">
    <text evidence="2">The sequence shown here is derived from an EMBL/GenBank/DDBJ whole genome shotgun (WGS) entry which is preliminary data.</text>
</comment>
<dbReference type="AlphaFoldDB" id="A0A4R8GST0"/>
<feature type="transmembrane region" description="Helical" evidence="1">
    <location>
        <begin position="86"/>
        <end position="107"/>
    </location>
</feature>
<organism evidence="2 3">
    <name type="scientific">Orenia marismortui</name>
    <dbReference type="NCBI Taxonomy" id="46469"/>
    <lineage>
        <taxon>Bacteria</taxon>
        <taxon>Bacillati</taxon>
        <taxon>Bacillota</taxon>
        <taxon>Clostridia</taxon>
        <taxon>Halanaerobiales</taxon>
        <taxon>Halobacteroidaceae</taxon>
        <taxon>Orenia</taxon>
    </lineage>
</organism>
<evidence type="ECO:0000313" key="3">
    <source>
        <dbReference type="Proteomes" id="UP000295832"/>
    </source>
</evidence>
<sequence>MNSSNLLQKQKEIKSKKTKNLVLISLMVATSIILTRYLSIMIGNSIRLSFGYIPIIISAILTGPIGGLLTGIASDLLGMLLRAQGGYFPGFTLSYALIGLIPGLIFYRSKDNKIFIKLLISILSIELLISLLLNTFWLKLIIGKAFLALLPGRIVARSIIAPIEFFIIYSFFKYEEFKTRI</sequence>
<keyword evidence="1" id="KW-1133">Transmembrane helix</keyword>
<dbReference type="GO" id="GO:0016020">
    <property type="term" value="C:membrane"/>
    <property type="evidence" value="ECO:0007669"/>
    <property type="project" value="InterPro"/>
</dbReference>
<feature type="transmembrane region" description="Helical" evidence="1">
    <location>
        <begin position="20"/>
        <end position="38"/>
    </location>
</feature>